<evidence type="ECO:0000256" key="3">
    <source>
        <dbReference type="ARBA" id="ARBA00022989"/>
    </source>
</evidence>
<evidence type="ECO:0000313" key="7">
    <source>
        <dbReference type="EMBL" id="NHC16352.1"/>
    </source>
</evidence>
<comment type="caution">
    <text evidence="7">The sequence shown here is derived from an EMBL/GenBank/DDBJ whole genome shotgun (WGS) entry which is preliminary data.</text>
</comment>
<dbReference type="InterPro" id="IPR020846">
    <property type="entry name" value="MFS_dom"/>
</dbReference>
<accession>A0ABX0H3N1</accession>
<evidence type="ECO:0000256" key="1">
    <source>
        <dbReference type="ARBA" id="ARBA00004651"/>
    </source>
</evidence>
<feature type="transmembrane region" description="Helical" evidence="5">
    <location>
        <begin position="53"/>
        <end position="71"/>
    </location>
</feature>
<dbReference type="Pfam" id="PF07690">
    <property type="entry name" value="MFS_1"/>
    <property type="match status" value="1"/>
</dbReference>
<evidence type="ECO:0000256" key="2">
    <source>
        <dbReference type="ARBA" id="ARBA00022692"/>
    </source>
</evidence>
<dbReference type="Gene3D" id="1.20.1250.20">
    <property type="entry name" value="MFS general substrate transporter like domains"/>
    <property type="match status" value="1"/>
</dbReference>
<sequence>MSAGGLSGYVQVLRTGRAARPFLAAVVARLSFSMAPLSAVLLVNEVRGDYGEAGLVTGAYALGTAVGSPLWGRALDRLGQPRVIAPTGVVSALLLAVLALVAAADAPVPVLIVLAAASGGFFPPLSPAMRAAWRVIFPDEAMRRAGYALDAVAVETIFIGGPLLLSLLLTTTGPAVPLIVTSVLLGLG</sequence>
<keyword evidence="2 5" id="KW-0812">Transmembrane</keyword>
<dbReference type="RefSeq" id="WP_166284801.1">
    <property type="nucleotide sequence ID" value="NZ_JAANNP010000140.1"/>
</dbReference>
<dbReference type="Proteomes" id="UP000800981">
    <property type="component" value="Unassembled WGS sequence"/>
</dbReference>
<feature type="transmembrane region" description="Helical" evidence="5">
    <location>
        <begin position="108"/>
        <end position="126"/>
    </location>
</feature>
<proteinExistence type="predicted"/>
<evidence type="ECO:0000259" key="6">
    <source>
        <dbReference type="PROSITE" id="PS50850"/>
    </source>
</evidence>
<feature type="domain" description="Major facilitator superfamily (MFS) profile" evidence="6">
    <location>
        <begin position="9"/>
        <end position="188"/>
    </location>
</feature>
<dbReference type="SUPFAM" id="SSF103473">
    <property type="entry name" value="MFS general substrate transporter"/>
    <property type="match status" value="1"/>
</dbReference>
<comment type="subcellular location">
    <subcellularLocation>
        <location evidence="1">Cell membrane</location>
        <topology evidence="1">Multi-pass membrane protein</topology>
    </subcellularLocation>
</comment>
<protein>
    <submittedName>
        <fullName evidence="7">MFS transporter</fullName>
    </submittedName>
</protein>
<keyword evidence="4 5" id="KW-0472">Membrane</keyword>
<dbReference type="PROSITE" id="PS50850">
    <property type="entry name" value="MFS"/>
    <property type="match status" value="1"/>
</dbReference>
<name>A0ABX0H3N1_9ACTN</name>
<evidence type="ECO:0000313" key="8">
    <source>
        <dbReference type="Proteomes" id="UP000800981"/>
    </source>
</evidence>
<feature type="non-terminal residue" evidence="7">
    <location>
        <position position="188"/>
    </location>
</feature>
<evidence type="ECO:0000256" key="4">
    <source>
        <dbReference type="ARBA" id="ARBA00023136"/>
    </source>
</evidence>
<organism evidence="7 8">
    <name type="scientific">Motilibacter deserti</name>
    <dbReference type="NCBI Taxonomy" id="2714956"/>
    <lineage>
        <taxon>Bacteria</taxon>
        <taxon>Bacillati</taxon>
        <taxon>Actinomycetota</taxon>
        <taxon>Actinomycetes</taxon>
        <taxon>Motilibacterales</taxon>
        <taxon>Motilibacteraceae</taxon>
        <taxon>Motilibacter</taxon>
    </lineage>
</organism>
<feature type="transmembrane region" description="Helical" evidence="5">
    <location>
        <begin position="21"/>
        <end position="41"/>
    </location>
</feature>
<feature type="transmembrane region" description="Helical" evidence="5">
    <location>
        <begin position="147"/>
        <end position="169"/>
    </location>
</feature>
<dbReference type="InterPro" id="IPR011701">
    <property type="entry name" value="MFS"/>
</dbReference>
<keyword evidence="8" id="KW-1185">Reference proteome</keyword>
<gene>
    <name evidence="7" type="ORF">G9H71_21435</name>
</gene>
<feature type="transmembrane region" description="Helical" evidence="5">
    <location>
        <begin position="83"/>
        <end position="102"/>
    </location>
</feature>
<evidence type="ECO:0000256" key="5">
    <source>
        <dbReference type="SAM" id="Phobius"/>
    </source>
</evidence>
<dbReference type="PANTHER" id="PTHR23542">
    <property type="match status" value="1"/>
</dbReference>
<dbReference type="PANTHER" id="PTHR23542:SF1">
    <property type="entry name" value="MAJOR FACILITATOR SUPERFAMILY (MFS) PROFILE DOMAIN-CONTAINING PROTEIN"/>
    <property type="match status" value="1"/>
</dbReference>
<dbReference type="InterPro" id="IPR036259">
    <property type="entry name" value="MFS_trans_sf"/>
</dbReference>
<dbReference type="EMBL" id="JAANNP010000140">
    <property type="protein sequence ID" value="NHC16352.1"/>
    <property type="molecule type" value="Genomic_DNA"/>
</dbReference>
<keyword evidence="3 5" id="KW-1133">Transmembrane helix</keyword>
<reference evidence="7 8" key="1">
    <citation type="submission" date="2020-03" db="EMBL/GenBank/DDBJ databases">
        <title>Two novel Motilibacter sp.</title>
        <authorList>
            <person name="Liu S."/>
        </authorList>
    </citation>
    <scope>NUCLEOTIDE SEQUENCE [LARGE SCALE GENOMIC DNA]</scope>
    <source>
        <strain evidence="7 8">E257</strain>
    </source>
</reference>